<accession>A0A1T1DMN3</accession>
<name>A0A1T1DMN3_9LEPT</name>
<comment type="caution">
    <text evidence="1">The sequence shown here is derived from an EMBL/GenBank/DDBJ whole genome shotgun (WGS) entry which is preliminary data.</text>
</comment>
<proteinExistence type="predicted"/>
<reference evidence="1 2" key="1">
    <citation type="submission" date="2017-02" db="EMBL/GenBank/DDBJ databases">
        <title>Comparative genomic analysis of Brazilian Leptospira kirschneri strains of different serogroups.</title>
        <authorList>
            <person name="Moreno L.Z."/>
            <person name="Miraglia F."/>
            <person name="Kremer F.S."/>
            <person name="Eslabao M.R."/>
            <person name="Lilenbaum W."/>
            <person name="Dellagostin O.A."/>
            <person name="Moreno A.M."/>
        </authorList>
    </citation>
    <scope>NUCLEOTIDE SEQUENCE [LARGE SCALE GENOMIC DNA]</scope>
    <source>
        <strain evidence="1 2">M110/06</strain>
    </source>
</reference>
<evidence type="ECO:0000313" key="2">
    <source>
        <dbReference type="Proteomes" id="UP000191008"/>
    </source>
</evidence>
<protein>
    <submittedName>
        <fullName evidence="1">Uncharacterized protein</fullName>
    </submittedName>
</protein>
<evidence type="ECO:0000313" key="1">
    <source>
        <dbReference type="EMBL" id="OOV42155.1"/>
    </source>
</evidence>
<dbReference type="AlphaFoldDB" id="A0A1T1DMN3"/>
<gene>
    <name evidence="1" type="ORF">B1J93_11205</name>
</gene>
<dbReference type="EMBL" id="MVIT01000066">
    <property type="protein sequence ID" value="OOV42155.1"/>
    <property type="molecule type" value="Genomic_DNA"/>
</dbReference>
<dbReference type="Proteomes" id="UP000191008">
    <property type="component" value="Unassembled WGS sequence"/>
</dbReference>
<sequence>MPIEIVTKQISRKRRAFMRAEEEKTYLNVIQVDEAQLKKNLSESVEETLNSLLDAEIDKQRN</sequence>
<organism evidence="1 2">
    <name type="scientific">Leptospira kirschneri serovar Pomona</name>
    <dbReference type="NCBI Taxonomy" id="561005"/>
    <lineage>
        <taxon>Bacteria</taxon>
        <taxon>Pseudomonadati</taxon>
        <taxon>Spirochaetota</taxon>
        <taxon>Spirochaetia</taxon>
        <taxon>Leptospirales</taxon>
        <taxon>Leptospiraceae</taxon>
        <taxon>Leptospira</taxon>
    </lineage>
</organism>